<keyword evidence="4" id="KW-1185">Reference proteome</keyword>
<dbReference type="InterPro" id="IPR043976">
    <property type="entry name" value="GOLGA_cons_dom"/>
</dbReference>
<feature type="compositionally biased region" description="Polar residues" evidence="1">
    <location>
        <begin position="60"/>
        <end position="72"/>
    </location>
</feature>
<proteinExistence type="predicted"/>
<dbReference type="OrthoDB" id="6285308at2759"/>
<feature type="compositionally biased region" description="Pro residues" evidence="1">
    <location>
        <begin position="30"/>
        <end position="41"/>
    </location>
</feature>
<protein>
    <recommendedName>
        <fullName evidence="2">Golgin subfamily A conserved domain-containing protein</fullName>
    </recommendedName>
</protein>
<feature type="region of interest" description="Disordered" evidence="1">
    <location>
        <begin position="192"/>
        <end position="224"/>
    </location>
</feature>
<organism evidence="3 4">
    <name type="scientific">Dibothriocephalus latus</name>
    <name type="common">Fish tapeworm</name>
    <name type="synonym">Diphyllobothrium latum</name>
    <dbReference type="NCBI Taxonomy" id="60516"/>
    <lineage>
        <taxon>Eukaryota</taxon>
        <taxon>Metazoa</taxon>
        <taxon>Spiralia</taxon>
        <taxon>Lophotrochozoa</taxon>
        <taxon>Platyhelminthes</taxon>
        <taxon>Cestoda</taxon>
        <taxon>Eucestoda</taxon>
        <taxon>Diphyllobothriidea</taxon>
        <taxon>Diphyllobothriidae</taxon>
        <taxon>Dibothriocephalus</taxon>
    </lineage>
</organism>
<gene>
    <name evidence="3" type="ORF">DILT_LOCUS1443</name>
</gene>
<feature type="domain" description="Golgin subfamily A conserved" evidence="2">
    <location>
        <begin position="73"/>
        <end position="187"/>
    </location>
</feature>
<evidence type="ECO:0000313" key="4">
    <source>
        <dbReference type="Proteomes" id="UP000281553"/>
    </source>
</evidence>
<reference evidence="3 4" key="1">
    <citation type="submission" date="2018-11" db="EMBL/GenBank/DDBJ databases">
        <authorList>
            <consortium name="Pathogen Informatics"/>
        </authorList>
    </citation>
    <scope>NUCLEOTIDE SEQUENCE [LARGE SCALE GENOMIC DNA]</scope>
</reference>
<dbReference type="AlphaFoldDB" id="A0A3P6QUX8"/>
<feature type="region of interest" description="Disordered" evidence="1">
    <location>
        <begin position="22"/>
        <end position="96"/>
    </location>
</feature>
<feature type="compositionally biased region" description="Low complexity" evidence="1">
    <location>
        <begin position="73"/>
        <end position="83"/>
    </location>
</feature>
<dbReference type="Pfam" id="PF15070">
    <property type="entry name" value="GOLGA2L5"/>
    <property type="match status" value="1"/>
</dbReference>
<accession>A0A3P6QUX8</accession>
<evidence type="ECO:0000313" key="3">
    <source>
        <dbReference type="EMBL" id="VDK44505.1"/>
    </source>
</evidence>
<name>A0A3P6QUX8_DIBLA</name>
<evidence type="ECO:0000256" key="1">
    <source>
        <dbReference type="SAM" id="MobiDB-lite"/>
    </source>
</evidence>
<sequence length="248" mass="27387">MKNDHYLIVCAELETEVALLRETAQSAQPPEFPKPPSPSPVSPTDRQDAVVSVVADCKTSETQTSDDSNSGLTTPTTTITTQTENAASRPEESVPDLQNQLAESQAAYTQLEARFLVVSDRLSRSDEKNSRLEATVAQLEMESSTIGEYITLFAHRRMLATKRARLREALLARLVSDRRTLRKRLSTLMASAAAGEVTHDATEHTDDDDDHEHHGHSHTVADNHCESTVPEKLFIGSLVPIRFDKGRV</sequence>
<dbReference type="EMBL" id="UYRU01009816">
    <property type="protein sequence ID" value="VDK44505.1"/>
    <property type="molecule type" value="Genomic_DNA"/>
</dbReference>
<dbReference type="Proteomes" id="UP000281553">
    <property type="component" value="Unassembled WGS sequence"/>
</dbReference>
<evidence type="ECO:0000259" key="2">
    <source>
        <dbReference type="Pfam" id="PF15070"/>
    </source>
</evidence>